<feature type="signal peptide" evidence="2">
    <location>
        <begin position="1"/>
        <end position="24"/>
    </location>
</feature>
<dbReference type="Proteomes" id="UP000193553">
    <property type="component" value="Unassembled WGS sequence"/>
</dbReference>
<organism evidence="3 4">
    <name type="scientific">Bradyrhizobium canariense</name>
    <dbReference type="NCBI Taxonomy" id="255045"/>
    <lineage>
        <taxon>Bacteria</taxon>
        <taxon>Pseudomonadati</taxon>
        <taxon>Pseudomonadota</taxon>
        <taxon>Alphaproteobacteria</taxon>
        <taxon>Hyphomicrobiales</taxon>
        <taxon>Nitrobacteraceae</taxon>
        <taxon>Bradyrhizobium</taxon>
    </lineage>
</organism>
<feature type="chain" id="PRO_5011905888" evidence="2">
    <location>
        <begin position="25"/>
        <end position="214"/>
    </location>
</feature>
<accession>A0A1X3FXX7</accession>
<feature type="region of interest" description="Disordered" evidence="1">
    <location>
        <begin position="54"/>
        <end position="73"/>
    </location>
</feature>
<dbReference type="EMBL" id="NAFI01000164">
    <property type="protein sequence ID" value="OSJ13009.1"/>
    <property type="molecule type" value="Genomic_DNA"/>
</dbReference>
<proteinExistence type="predicted"/>
<evidence type="ECO:0000256" key="2">
    <source>
        <dbReference type="SAM" id="SignalP"/>
    </source>
</evidence>
<name>A0A1X3FXX7_9BRAD</name>
<protein>
    <submittedName>
        <fullName evidence="3">Uncharacterized protein</fullName>
    </submittedName>
</protein>
<keyword evidence="2" id="KW-0732">Signal</keyword>
<evidence type="ECO:0000313" key="4">
    <source>
        <dbReference type="Proteomes" id="UP000193553"/>
    </source>
</evidence>
<reference evidence="3 4" key="1">
    <citation type="submission" date="2017-03" db="EMBL/GenBank/DDBJ databases">
        <title>Whole genome sequences of fourteen strains of Bradyrhizobium canariense and one strain of Bradyrhizobium japonicum isolated from Lupinus (Papilionoideae: Genisteae) species in Algeria.</title>
        <authorList>
            <person name="Crovadore J."/>
            <person name="Chekireb D."/>
            <person name="Brachmann A."/>
            <person name="Chablais R."/>
            <person name="Cochard B."/>
            <person name="Lefort F."/>
        </authorList>
    </citation>
    <scope>NUCLEOTIDE SEQUENCE [LARGE SCALE GENOMIC DNA]</scope>
    <source>
        <strain evidence="3 4">UBMA195</strain>
    </source>
</reference>
<evidence type="ECO:0000256" key="1">
    <source>
        <dbReference type="SAM" id="MobiDB-lite"/>
    </source>
</evidence>
<comment type="caution">
    <text evidence="3">The sequence shown here is derived from an EMBL/GenBank/DDBJ whole genome shotgun (WGS) entry which is preliminary data.</text>
</comment>
<sequence length="214" mass="23191">MRSMTAAGLLALWISATWGPPAEAQFEALAFAVCKRIPSDADRLKCFDTIGRKAEDQDSSTEPNPVKGKWTFQESKSPIDDSDQLVAMLQGEAGEALLILRCWENKSEAVFIPPDFVISGTGNRYDLLIRINGDSPASVAGVGSTNGRAIFIPGARDFMKLLPDQGKLFIRATGFQGRSSDGAFLLNDVTAARNRIAETCRWTTSKSSSMKPGK</sequence>
<evidence type="ECO:0000313" key="3">
    <source>
        <dbReference type="EMBL" id="OSJ13009.1"/>
    </source>
</evidence>
<gene>
    <name evidence="3" type="ORF">BSZ18_11965</name>
</gene>
<dbReference type="AlphaFoldDB" id="A0A1X3FXX7"/>